<dbReference type="PANTHER" id="PTHR19367">
    <property type="entry name" value="T-CELL RECEPTOR ALPHA CHAIN V REGION"/>
    <property type="match status" value="1"/>
</dbReference>
<evidence type="ECO:0000256" key="2">
    <source>
        <dbReference type="ARBA" id="ARBA00023130"/>
    </source>
</evidence>
<accession>A0A3B4XYY5</accession>
<keyword evidence="2" id="KW-1064">Adaptive immunity</keyword>
<dbReference type="InterPro" id="IPR003599">
    <property type="entry name" value="Ig_sub"/>
</dbReference>
<dbReference type="SMART" id="SM00409">
    <property type="entry name" value="IG"/>
    <property type="match status" value="1"/>
</dbReference>
<evidence type="ECO:0000256" key="4">
    <source>
        <dbReference type="ARBA" id="ARBA00023319"/>
    </source>
</evidence>
<keyword evidence="5" id="KW-0391">Immunity</keyword>
<dbReference type="InterPro" id="IPR036179">
    <property type="entry name" value="Ig-like_dom_sf"/>
</dbReference>
<feature type="domain" description="Ig-like" evidence="6">
    <location>
        <begin position="2"/>
        <end position="107"/>
    </location>
</feature>
<dbReference type="InterPro" id="IPR013106">
    <property type="entry name" value="Ig_V-set"/>
</dbReference>
<reference evidence="7" key="2">
    <citation type="submission" date="2025-09" db="UniProtKB">
        <authorList>
            <consortium name="Ensembl"/>
        </authorList>
    </citation>
    <scope>IDENTIFICATION</scope>
</reference>
<dbReference type="InterPro" id="IPR051287">
    <property type="entry name" value="TCR_variable_region"/>
</dbReference>
<keyword evidence="1" id="KW-0732">Signal</keyword>
<dbReference type="SMART" id="SM00406">
    <property type="entry name" value="IGv"/>
    <property type="match status" value="1"/>
</dbReference>
<reference evidence="7" key="1">
    <citation type="submission" date="2025-08" db="UniProtKB">
        <authorList>
            <consortium name="Ensembl"/>
        </authorList>
    </citation>
    <scope>IDENTIFICATION</scope>
</reference>
<dbReference type="PANTHER" id="PTHR19367:SF18">
    <property type="entry name" value="T CELL RECEPTOR ALPHA VARIABLE 16"/>
    <property type="match status" value="1"/>
</dbReference>
<protein>
    <recommendedName>
        <fullName evidence="6">Ig-like domain-containing protein</fullName>
    </recommendedName>
</protein>
<evidence type="ECO:0000256" key="3">
    <source>
        <dbReference type="ARBA" id="ARBA00023170"/>
    </source>
</evidence>
<dbReference type="Ensembl" id="ENSSLDT00000021613.1">
    <property type="protein sequence ID" value="ENSSLDP00000020918.1"/>
    <property type="gene ID" value="ENSSLDG00000016358.1"/>
</dbReference>
<proteinExistence type="predicted"/>
<dbReference type="Gene3D" id="2.60.40.10">
    <property type="entry name" value="Immunoglobulins"/>
    <property type="match status" value="1"/>
</dbReference>
<dbReference type="InterPro" id="IPR007110">
    <property type="entry name" value="Ig-like_dom"/>
</dbReference>
<evidence type="ECO:0000313" key="8">
    <source>
        <dbReference type="Proteomes" id="UP000261360"/>
    </source>
</evidence>
<dbReference type="GO" id="GO:0002250">
    <property type="term" value="P:adaptive immune response"/>
    <property type="evidence" value="ECO:0007669"/>
    <property type="project" value="UniProtKB-KW"/>
</dbReference>
<evidence type="ECO:0000256" key="1">
    <source>
        <dbReference type="ARBA" id="ARBA00022729"/>
    </source>
</evidence>
<dbReference type="GeneTree" id="ENSGT01030000234557"/>
<keyword evidence="4" id="KW-0393">Immunoglobulin domain</keyword>
<dbReference type="InterPro" id="IPR013783">
    <property type="entry name" value="Ig-like_fold"/>
</dbReference>
<keyword evidence="5" id="KW-1279">T cell receptor</keyword>
<dbReference type="Proteomes" id="UP000261360">
    <property type="component" value="Unplaced"/>
</dbReference>
<evidence type="ECO:0000313" key="7">
    <source>
        <dbReference type="Ensembl" id="ENSSLDP00000020918.1"/>
    </source>
</evidence>
<keyword evidence="8" id="KW-1185">Reference proteome</keyword>
<keyword evidence="3" id="KW-0675">Receptor</keyword>
<dbReference type="GO" id="GO:0042101">
    <property type="term" value="C:T cell receptor complex"/>
    <property type="evidence" value="ECO:0007669"/>
    <property type="project" value="UniProtKB-KW"/>
</dbReference>
<dbReference type="SUPFAM" id="SSF48726">
    <property type="entry name" value="Immunoglobulin"/>
    <property type="match status" value="1"/>
</dbReference>
<dbReference type="PROSITE" id="PS50835">
    <property type="entry name" value="IG_LIKE"/>
    <property type="match status" value="1"/>
</dbReference>
<evidence type="ECO:0000256" key="5">
    <source>
        <dbReference type="ARBA" id="ARBA00043266"/>
    </source>
</evidence>
<evidence type="ECO:0000259" key="6">
    <source>
        <dbReference type="PROSITE" id="PS50835"/>
    </source>
</evidence>
<sequence>NNYLVIQPTADVTAAEGDTVTLDCTFETTDSFPYLFWYKQEENDFPKFLLQGYSGTKNTQDSQENRFDATIKNKSVPLTIQKLQVSDSAVYYCALRPTVTGNTKTLSVQKAALLLCPTTTPEEQLVVMSFTGIDNIQENHQSSSSFTWELKMKQSLDCQLQ</sequence>
<organism evidence="7 8">
    <name type="scientific">Seriola lalandi dorsalis</name>
    <dbReference type="NCBI Taxonomy" id="1841481"/>
    <lineage>
        <taxon>Eukaryota</taxon>
        <taxon>Metazoa</taxon>
        <taxon>Chordata</taxon>
        <taxon>Craniata</taxon>
        <taxon>Vertebrata</taxon>
        <taxon>Euteleostomi</taxon>
        <taxon>Actinopterygii</taxon>
        <taxon>Neopterygii</taxon>
        <taxon>Teleostei</taxon>
        <taxon>Neoteleostei</taxon>
        <taxon>Acanthomorphata</taxon>
        <taxon>Carangaria</taxon>
        <taxon>Carangiformes</taxon>
        <taxon>Carangidae</taxon>
        <taxon>Seriola</taxon>
    </lineage>
</organism>
<name>A0A3B4XYY5_SERLL</name>
<dbReference type="AlphaFoldDB" id="A0A3B4XYY5"/>
<dbReference type="Pfam" id="PF07686">
    <property type="entry name" value="V-set"/>
    <property type="match status" value="1"/>
</dbReference>